<dbReference type="Proteomes" id="UP000322294">
    <property type="component" value="Unassembled WGS sequence"/>
</dbReference>
<dbReference type="AlphaFoldDB" id="A0A5S5AT42"/>
<dbReference type="SMART" id="SM00872">
    <property type="entry name" value="Alpha-mann_mid"/>
    <property type="match status" value="1"/>
</dbReference>
<evidence type="ECO:0000313" key="3">
    <source>
        <dbReference type="EMBL" id="TYP55439.1"/>
    </source>
</evidence>
<dbReference type="RefSeq" id="WP_148866926.1">
    <property type="nucleotide sequence ID" value="NZ_VNHO01000010.1"/>
</dbReference>
<dbReference type="PANTHER" id="PTHR46017">
    <property type="entry name" value="ALPHA-MANNOSIDASE 2C1"/>
    <property type="match status" value="1"/>
</dbReference>
<dbReference type="Gene3D" id="3.20.110.10">
    <property type="entry name" value="Glycoside hydrolase 38, N terminal domain"/>
    <property type="match status" value="1"/>
</dbReference>
<dbReference type="InterPro" id="IPR011013">
    <property type="entry name" value="Gal_mutarotase_sf_dom"/>
</dbReference>
<feature type="domain" description="Glycoside hydrolase family 38 central" evidence="2">
    <location>
        <begin position="286"/>
        <end position="356"/>
    </location>
</feature>
<evidence type="ECO:0000256" key="1">
    <source>
        <dbReference type="ARBA" id="ARBA00009792"/>
    </source>
</evidence>
<dbReference type="Gene3D" id="2.70.98.30">
    <property type="entry name" value="Golgi alpha-mannosidase II, domain 4"/>
    <property type="match status" value="1"/>
</dbReference>
<comment type="caution">
    <text evidence="3">The sequence shown here is derived from an EMBL/GenBank/DDBJ whole genome shotgun (WGS) entry which is preliminary data.</text>
</comment>
<comment type="similarity">
    <text evidence="1">Belongs to the glycosyl hydrolase 38 family.</text>
</comment>
<dbReference type="InterPro" id="IPR011330">
    <property type="entry name" value="Glyco_hydro/deAcase_b/a-brl"/>
</dbReference>
<dbReference type="Pfam" id="PF07748">
    <property type="entry name" value="Glyco_hydro_38C"/>
    <property type="match status" value="1"/>
</dbReference>
<dbReference type="GO" id="GO:0030246">
    <property type="term" value="F:carbohydrate binding"/>
    <property type="evidence" value="ECO:0007669"/>
    <property type="project" value="InterPro"/>
</dbReference>
<dbReference type="InterPro" id="IPR015341">
    <property type="entry name" value="Glyco_hydro_38_cen"/>
</dbReference>
<dbReference type="SUPFAM" id="SSF88713">
    <property type="entry name" value="Glycoside hydrolase/deacetylase"/>
    <property type="match status" value="1"/>
</dbReference>
<evidence type="ECO:0000259" key="2">
    <source>
        <dbReference type="SMART" id="SM00872"/>
    </source>
</evidence>
<dbReference type="Gene3D" id="1.20.1270.50">
    <property type="entry name" value="Glycoside hydrolase family 38, central domain"/>
    <property type="match status" value="1"/>
</dbReference>
<dbReference type="InterPro" id="IPR000602">
    <property type="entry name" value="Glyco_hydro_38_N"/>
</dbReference>
<dbReference type="InterPro" id="IPR037094">
    <property type="entry name" value="Glyco_hydro_38_cen_sf"/>
</dbReference>
<dbReference type="Pfam" id="PF01074">
    <property type="entry name" value="Glyco_hydro_38N"/>
    <property type="match status" value="1"/>
</dbReference>
<dbReference type="InterPro" id="IPR011682">
    <property type="entry name" value="Glyco_hydro_38_C"/>
</dbReference>
<evidence type="ECO:0000313" key="4">
    <source>
        <dbReference type="Proteomes" id="UP000322294"/>
    </source>
</evidence>
<keyword evidence="3" id="KW-0378">Hydrolase</keyword>
<sequence>MNLYVVCHTHWDREWHKTFQEYRVKLVEFMDDLIDLLERNENYTSFVLDGQTVVLEDYLDVKPYMRERIRRLVRAGRLVIGPWYVQPDEFLVSGESLIRNLLIGHEIGEDFGRVMKVGYLPDSFGQAACIPQLLKGFGIDNAVFWRGVTDEDLDKTEFLWESPDGSRVFAVHLPLGYGNGMSLSKNMAMSIKTIEENLKRLKSKSTSNNILLMCGFDQRFANHDIPGIIKELNSYYKDNGKDIRLIQGSIEDYIEKVRSEDTPLKVLKGEFRKGKSMRVHVSISGTRLDIKRDNFNTQLLYERYLEPISTMAYILGHKYDNDVINRGWKYILQNHAHDSICTVCTDATHREMKMRFEFAKQIGHTLLNEKISEISGDIGFKEGMGKPIIVFNTLMRYRKEPVDATIYLDTEEFILTDNEGREIPYQVMSVKDVNLAEREIEIGVKNPDRWVKEIKLVFIAELDGSGYRTYYVKEHVKSDWNAGFIGAGKILENEFYRVSVEDDGSLCITDKETAKTYRGLNVFEESGNAGDEYDFSPPIEDVVITARGSKPEIELVENGPLFAKIRISHILNVPMDTDSMKRTEKTCPCQVDSFVTLYSGIKRVDIKTVIDNRAKNHRIRVLFDGNVEAHTHVAEQQFGVLKRENFLKEQECWDKEGWEERYYPIYPQRSFVDVSDGKYGLAVLNKGLPQYEILNKDKPIIALTLLSGTDYMGKNDLRYRPGRRSGLHIAVPDSEMMGVHEVEYSIVPHKGDYAAGDIIESAHNYITPLLSYMPLNETPGELKDELYFIKTESKGIIESSIKKSEHGPAVVLRIYNGMDSPRRNIVMELDDRFNAADILDLKEKKIKNKNKVSFVENKINIHLLNGNEIITLGLGR</sequence>
<dbReference type="OrthoDB" id="9772207at2"/>
<name>A0A5S5AT42_9FIRM</name>
<reference evidence="3 4" key="1">
    <citation type="submission" date="2019-07" db="EMBL/GenBank/DDBJ databases">
        <title>Genomic Encyclopedia of Type Strains, Phase I: the one thousand microbial genomes (KMG-I) project.</title>
        <authorList>
            <person name="Kyrpides N."/>
        </authorList>
    </citation>
    <scope>NUCLEOTIDE SEQUENCE [LARGE SCALE GENOMIC DNA]</scope>
    <source>
        <strain evidence="3 4">DSM 16647</strain>
    </source>
</reference>
<dbReference type="SUPFAM" id="SSF74650">
    <property type="entry name" value="Galactose mutarotase-like"/>
    <property type="match status" value="1"/>
</dbReference>
<proteinExistence type="inferred from homology"/>
<dbReference type="PANTHER" id="PTHR46017:SF2">
    <property type="entry name" value="MANNOSYLGLYCERATE HYDROLASE"/>
    <property type="match status" value="1"/>
</dbReference>
<dbReference type="InterPro" id="IPR027291">
    <property type="entry name" value="Glyco_hydro_38_N_sf"/>
</dbReference>
<dbReference type="GO" id="GO:0004559">
    <property type="term" value="F:alpha-mannosidase activity"/>
    <property type="evidence" value="ECO:0007669"/>
    <property type="project" value="InterPro"/>
</dbReference>
<keyword evidence="4" id="KW-1185">Reference proteome</keyword>
<dbReference type="EMBL" id="VNHO01000010">
    <property type="protein sequence ID" value="TYP55439.1"/>
    <property type="molecule type" value="Genomic_DNA"/>
</dbReference>
<dbReference type="GO" id="GO:0009313">
    <property type="term" value="P:oligosaccharide catabolic process"/>
    <property type="evidence" value="ECO:0007669"/>
    <property type="project" value="TreeGrafter"/>
</dbReference>
<accession>A0A5S5AT42</accession>
<protein>
    <submittedName>
        <fullName evidence="3">Mannosylglycerate hydrolase</fullName>
    </submittedName>
</protein>
<dbReference type="GO" id="GO:0006013">
    <property type="term" value="P:mannose metabolic process"/>
    <property type="evidence" value="ECO:0007669"/>
    <property type="project" value="InterPro"/>
</dbReference>
<organism evidence="3 4">
    <name type="scientific">Thermosediminibacter litoriperuensis</name>
    <dbReference type="NCBI Taxonomy" id="291989"/>
    <lineage>
        <taxon>Bacteria</taxon>
        <taxon>Bacillati</taxon>
        <taxon>Bacillota</taxon>
        <taxon>Clostridia</taxon>
        <taxon>Thermosediminibacterales</taxon>
        <taxon>Thermosediminibacteraceae</taxon>
        <taxon>Thermosediminibacter</taxon>
    </lineage>
</organism>
<gene>
    <name evidence="3" type="ORF">LZ11_01154</name>
</gene>